<protein>
    <recommendedName>
        <fullName evidence="4">Secreted protein</fullName>
    </recommendedName>
</protein>
<proteinExistence type="predicted"/>
<comment type="caution">
    <text evidence="2">The sequence shown here is derived from an EMBL/GenBank/DDBJ whole genome shotgun (WGS) entry which is preliminary data.</text>
</comment>
<dbReference type="RefSeq" id="WP_008220217.1">
    <property type="nucleotide sequence ID" value="NZ_BAFK01000006.1"/>
</dbReference>
<evidence type="ECO:0000313" key="3">
    <source>
        <dbReference type="Proteomes" id="UP000004374"/>
    </source>
</evidence>
<evidence type="ECO:0000313" key="2">
    <source>
        <dbReference type="EMBL" id="GAB58496.1"/>
    </source>
</evidence>
<organism evidence="2 3">
    <name type="scientific">Rheinheimera nanhaiensis E407-8</name>
    <dbReference type="NCBI Taxonomy" id="562729"/>
    <lineage>
        <taxon>Bacteria</taxon>
        <taxon>Pseudomonadati</taxon>
        <taxon>Pseudomonadota</taxon>
        <taxon>Gammaproteobacteria</taxon>
        <taxon>Chromatiales</taxon>
        <taxon>Chromatiaceae</taxon>
        <taxon>Rheinheimera</taxon>
    </lineage>
</organism>
<dbReference type="AlphaFoldDB" id="I1DWR8"/>
<keyword evidence="3" id="KW-1185">Reference proteome</keyword>
<dbReference type="EMBL" id="BAFK01000006">
    <property type="protein sequence ID" value="GAB58496.1"/>
    <property type="molecule type" value="Genomic_DNA"/>
</dbReference>
<reference evidence="2 3" key="1">
    <citation type="journal article" date="2012" name="J. Bacteriol.">
        <title>Genome Sequence of the Protease-Producing Bacterium Rheinheimera nanhaiensis E407-8T, Isolated from Deep-Sea Sediment of the South China Sea.</title>
        <authorList>
            <person name="Zhang X.-Y."/>
            <person name="Zhang Y.-J."/>
            <person name="Qin Q.-L."/>
            <person name="Xie B.-B."/>
            <person name="Chen X.-L."/>
            <person name="Zhou B.-C."/>
            <person name="Zhang Y.-Z."/>
        </authorList>
    </citation>
    <scope>NUCLEOTIDE SEQUENCE [LARGE SCALE GENOMIC DNA]</scope>
    <source>
        <strain evidence="2 3">E407-8</strain>
    </source>
</reference>
<feature type="signal peptide" evidence="1">
    <location>
        <begin position="1"/>
        <end position="23"/>
    </location>
</feature>
<gene>
    <name evidence="2" type="ORF">RNAN_1469</name>
</gene>
<sequence length="90" mass="9555">MNTLTKLTLATTLTLAFALPAHANSLTENLTEALSTQLAELSANIKQQAQAALEKTAAELFFSSGTEQAQQQLLQAAPQAKAVKEQTAKQ</sequence>
<feature type="chain" id="PRO_5003638957" description="Secreted protein" evidence="1">
    <location>
        <begin position="24"/>
        <end position="90"/>
    </location>
</feature>
<name>I1DWR8_9GAMM</name>
<evidence type="ECO:0000256" key="1">
    <source>
        <dbReference type="SAM" id="SignalP"/>
    </source>
</evidence>
<dbReference type="Proteomes" id="UP000004374">
    <property type="component" value="Unassembled WGS sequence"/>
</dbReference>
<dbReference type="OrthoDB" id="5772696at2"/>
<accession>I1DWR8</accession>
<evidence type="ECO:0008006" key="4">
    <source>
        <dbReference type="Google" id="ProtNLM"/>
    </source>
</evidence>
<keyword evidence="1" id="KW-0732">Signal</keyword>